<comment type="caution">
    <text evidence="5">The sequence shown here is derived from an EMBL/GenBank/DDBJ whole genome shotgun (WGS) entry which is preliminary data.</text>
</comment>
<name>A0ABT6D7R2_9LACO</name>
<evidence type="ECO:0000256" key="3">
    <source>
        <dbReference type="ARBA" id="ARBA00023002"/>
    </source>
</evidence>
<dbReference type="Proteomes" id="UP001152867">
    <property type="component" value="Unassembled WGS sequence"/>
</dbReference>
<keyword evidence="6" id="KW-1185">Reference proteome</keyword>
<proteinExistence type="predicted"/>
<evidence type="ECO:0000256" key="2">
    <source>
        <dbReference type="ARBA" id="ARBA00022643"/>
    </source>
</evidence>
<evidence type="ECO:0000313" key="6">
    <source>
        <dbReference type="Proteomes" id="UP001152867"/>
    </source>
</evidence>
<organism evidence="5 6">
    <name type="scientific">Furfurilactobacillus milii</name>
    <dbReference type="NCBI Taxonomy" id="2888272"/>
    <lineage>
        <taxon>Bacteria</taxon>
        <taxon>Bacillati</taxon>
        <taxon>Bacillota</taxon>
        <taxon>Bacilli</taxon>
        <taxon>Lactobacillales</taxon>
        <taxon>Lactobacillaceae</taxon>
        <taxon>Furfurilactobacillus</taxon>
    </lineage>
</organism>
<gene>
    <name evidence="5" type="ORF">NNA32_02795</name>
</gene>
<dbReference type="EMBL" id="JANDJP010000002">
    <property type="protein sequence ID" value="MDF9913170.1"/>
    <property type="molecule type" value="Genomic_DNA"/>
</dbReference>
<sequence length="220" mass="23883">METRSAIYGRHSVRDFSDRPIDLDTIKAIIEDASQAPSWANSQPWSVYVATGDTLAQIRAVNQQRVLAGQNGTPDLAIAHRGQWSSRSQQAMADWNEKMAETIADTPTDVEEQTTQAAANLFNAPVVMYFTVPNNATGYSLFDTGSFAQTLMLSATDRGVDSMPAYALIAYPDVLRSALNIPSDQEIVMGVALGHAKVDDKINKVAPGRLALADFVHIAK</sequence>
<dbReference type="PANTHER" id="PTHR23026">
    <property type="entry name" value="NADPH NITROREDUCTASE"/>
    <property type="match status" value="1"/>
</dbReference>
<protein>
    <submittedName>
        <fullName evidence="5">Nitroreductase</fullName>
    </submittedName>
</protein>
<keyword evidence="1" id="KW-0285">Flavoprotein</keyword>
<keyword evidence="3" id="KW-0560">Oxidoreductase</keyword>
<feature type="domain" description="Nitroreductase" evidence="4">
    <location>
        <begin position="7"/>
        <end position="195"/>
    </location>
</feature>
<evidence type="ECO:0000256" key="1">
    <source>
        <dbReference type="ARBA" id="ARBA00022630"/>
    </source>
</evidence>
<dbReference type="SUPFAM" id="SSF55469">
    <property type="entry name" value="FMN-dependent nitroreductase-like"/>
    <property type="match status" value="1"/>
</dbReference>
<dbReference type="CDD" id="cd02136">
    <property type="entry name" value="PnbA_NfnB-like"/>
    <property type="match status" value="1"/>
</dbReference>
<keyword evidence="2" id="KW-0288">FMN</keyword>
<dbReference type="InterPro" id="IPR050627">
    <property type="entry name" value="Nitroreductase/BluB"/>
</dbReference>
<dbReference type="Pfam" id="PF00881">
    <property type="entry name" value="Nitroreductase"/>
    <property type="match status" value="1"/>
</dbReference>
<dbReference type="InterPro" id="IPR000415">
    <property type="entry name" value="Nitroreductase-like"/>
</dbReference>
<accession>A0ABT6D7R2</accession>
<dbReference type="InterPro" id="IPR029479">
    <property type="entry name" value="Nitroreductase"/>
</dbReference>
<dbReference type="RefSeq" id="WP_178942042.1">
    <property type="nucleotide sequence ID" value="NZ_JAIWJF010000009.1"/>
</dbReference>
<evidence type="ECO:0000313" key="5">
    <source>
        <dbReference type="EMBL" id="MDF9913170.1"/>
    </source>
</evidence>
<dbReference type="Gene3D" id="3.40.109.10">
    <property type="entry name" value="NADH Oxidase"/>
    <property type="match status" value="1"/>
</dbReference>
<reference evidence="5" key="1">
    <citation type="submission" date="2022-06" db="EMBL/GenBank/DDBJ databases">
        <title>Antifungal cultures and metabolites of lactic acid bacteria for use in dairy fermentations.</title>
        <authorList>
            <person name="Zhao Z."/>
            <person name="Gaenzle M."/>
        </authorList>
    </citation>
    <scope>NUCLEOTIDE SEQUENCE</scope>
    <source>
        <strain evidence="5">FUA3126</strain>
    </source>
</reference>
<dbReference type="PANTHER" id="PTHR23026:SF90">
    <property type="entry name" value="IODOTYROSINE DEIODINASE 1"/>
    <property type="match status" value="1"/>
</dbReference>
<evidence type="ECO:0000259" key="4">
    <source>
        <dbReference type="Pfam" id="PF00881"/>
    </source>
</evidence>